<dbReference type="OrthoDB" id="826073at2"/>
<dbReference type="eggNOG" id="ENOG5034BXP">
    <property type="taxonomic scope" value="Bacteria"/>
</dbReference>
<dbReference type="AlphaFoldDB" id="A0A074L320"/>
<accession>A0A074L320</accession>
<evidence type="ECO:0000313" key="1">
    <source>
        <dbReference type="EMBL" id="KEO75574.1"/>
    </source>
</evidence>
<gene>
    <name evidence="1" type="ORF">EL17_00330</name>
</gene>
<dbReference type="RefSeq" id="WP_035069312.1">
    <property type="nucleotide sequence ID" value="NZ_JMIH01000010.1"/>
</dbReference>
<proteinExistence type="predicted"/>
<organism evidence="1 2">
    <name type="scientific">Anditalea andensis</name>
    <dbReference type="NCBI Taxonomy" id="1048983"/>
    <lineage>
        <taxon>Bacteria</taxon>
        <taxon>Pseudomonadati</taxon>
        <taxon>Bacteroidota</taxon>
        <taxon>Cytophagia</taxon>
        <taxon>Cytophagales</taxon>
        <taxon>Cytophagaceae</taxon>
        <taxon>Anditalea</taxon>
    </lineage>
</organism>
<evidence type="ECO:0000313" key="2">
    <source>
        <dbReference type="Proteomes" id="UP000027821"/>
    </source>
</evidence>
<comment type="caution">
    <text evidence="1">The sequence shown here is derived from an EMBL/GenBank/DDBJ whole genome shotgun (WGS) entry which is preliminary data.</text>
</comment>
<name>A0A074L320_9BACT</name>
<dbReference type="Proteomes" id="UP000027821">
    <property type="component" value="Unassembled WGS sequence"/>
</dbReference>
<sequence length="83" mass="9757">MFESPNFPKSLDEPQFEKWLEAGRNSKIPYSYLMVIWDELDAQYLPQYAESRDEIDNYPPYGTSPQHQTLVAAYDLHSEGRIK</sequence>
<dbReference type="EMBL" id="JMIH01000010">
    <property type="protein sequence ID" value="KEO75574.1"/>
    <property type="molecule type" value="Genomic_DNA"/>
</dbReference>
<protein>
    <submittedName>
        <fullName evidence="1">Uncharacterized protein</fullName>
    </submittedName>
</protein>
<keyword evidence="2" id="KW-1185">Reference proteome</keyword>
<reference evidence="1 2" key="1">
    <citation type="submission" date="2014-04" db="EMBL/GenBank/DDBJ databases">
        <title>Characterization and application of a salt tolerant electro-active bacterium.</title>
        <authorList>
            <person name="Yang L."/>
            <person name="Wei S."/>
            <person name="Tay Q.X.M."/>
        </authorList>
    </citation>
    <scope>NUCLEOTIDE SEQUENCE [LARGE SCALE GENOMIC DNA]</scope>
    <source>
        <strain evidence="1 2">LY1</strain>
    </source>
</reference>